<dbReference type="PANTHER" id="PTHR44846:SF16">
    <property type="entry name" value="TRANSCRIPTIONAL REGULATOR PHNF-RELATED"/>
    <property type="match status" value="1"/>
</dbReference>
<dbReference type="InterPro" id="IPR036388">
    <property type="entry name" value="WH-like_DNA-bd_sf"/>
</dbReference>
<dbReference type="CDD" id="cd07377">
    <property type="entry name" value="WHTH_GntR"/>
    <property type="match status" value="1"/>
</dbReference>
<keyword evidence="3" id="KW-0804">Transcription</keyword>
<dbReference type="FunFam" id="1.10.10.10:FF:000079">
    <property type="entry name" value="GntR family transcriptional regulator"/>
    <property type="match status" value="1"/>
</dbReference>
<gene>
    <name evidence="7" type="ORF">DFQ15_11377</name>
</gene>
<dbReference type="SMART" id="SM00866">
    <property type="entry name" value="UTRA"/>
    <property type="match status" value="1"/>
</dbReference>
<evidence type="ECO:0000256" key="4">
    <source>
        <dbReference type="NCBIfam" id="TIGR02018"/>
    </source>
</evidence>
<dbReference type="NCBIfam" id="TIGR02018">
    <property type="entry name" value="his_ut_repres"/>
    <property type="match status" value="1"/>
</dbReference>
<dbReference type="EMBL" id="QJTC01000013">
    <property type="protein sequence ID" value="PYE76389.1"/>
    <property type="molecule type" value="Genomic_DNA"/>
</dbReference>
<dbReference type="GO" id="GO:0003700">
    <property type="term" value="F:DNA-binding transcription factor activity"/>
    <property type="evidence" value="ECO:0007669"/>
    <property type="project" value="UniProtKB-UniRule"/>
</dbReference>
<dbReference type="PANTHER" id="PTHR44846">
    <property type="entry name" value="MANNOSYL-D-GLYCERATE TRANSPORT/METABOLISM SYSTEM REPRESSOR MNGR-RELATED"/>
    <property type="match status" value="1"/>
</dbReference>
<keyword evidence="2" id="KW-0238">DNA-binding</keyword>
<evidence type="ECO:0000259" key="6">
    <source>
        <dbReference type="PROSITE" id="PS50949"/>
    </source>
</evidence>
<evidence type="ECO:0000256" key="3">
    <source>
        <dbReference type="ARBA" id="ARBA00023163"/>
    </source>
</evidence>
<dbReference type="RefSeq" id="WP_110465885.1">
    <property type="nucleotide sequence ID" value="NZ_JAMOFZ010000013.1"/>
</dbReference>
<dbReference type="InterPro" id="IPR010248">
    <property type="entry name" value="His_ut_repres"/>
</dbReference>
<dbReference type="InterPro" id="IPR050679">
    <property type="entry name" value="Bact_HTH_transcr_reg"/>
</dbReference>
<keyword evidence="8" id="KW-1185">Reference proteome</keyword>
<dbReference type="Pfam" id="PF07702">
    <property type="entry name" value="UTRA"/>
    <property type="match status" value="1"/>
</dbReference>
<reference evidence="7 8" key="1">
    <citation type="submission" date="2018-06" db="EMBL/GenBank/DDBJ databases">
        <title>Genomic Encyclopedia of Type Strains, Phase III (KMG-III): the genomes of soil and plant-associated and newly described type strains.</title>
        <authorList>
            <person name="Whitman W."/>
        </authorList>
    </citation>
    <scope>NUCLEOTIDE SEQUENCE [LARGE SCALE GENOMIC DNA]</scope>
    <source>
        <strain evidence="7 8">CECT 7646</strain>
    </source>
</reference>
<dbReference type="SUPFAM" id="SSF46785">
    <property type="entry name" value="Winged helix' DNA-binding domain"/>
    <property type="match status" value="1"/>
</dbReference>
<comment type="caution">
    <text evidence="7">The sequence shown here is derived from an EMBL/GenBank/DDBJ whole genome shotgun (WGS) entry which is preliminary data.</text>
</comment>
<name>A0A318SSU3_9BURK</name>
<dbReference type="InterPro" id="IPR036390">
    <property type="entry name" value="WH_DNA-bd_sf"/>
</dbReference>
<proteinExistence type="predicted"/>
<dbReference type="Pfam" id="PF00392">
    <property type="entry name" value="GntR"/>
    <property type="match status" value="1"/>
</dbReference>
<feature type="domain" description="HTH gntR-type" evidence="6">
    <location>
        <begin position="36"/>
        <end position="104"/>
    </location>
</feature>
<organism evidence="7 8">
    <name type="scientific">Xylophilus ampelinus</name>
    <dbReference type="NCBI Taxonomy" id="54067"/>
    <lineage>
        <taxon>Bacteria</taxon>
        <taxon>Pseudomonadati</taxon>
        <taxon>Pseudomonadota</taxon>
        <taxon>Betaproteobacteria</taxon>
        <taxon>Burkholderiales</taxon>
        <taxon>Xylophilus</taxon>
    </lineage>
</organism>
<feature type="region of interest" description="Disordered" evidence="5">
    <location>
        <begin position="1"/>
        <end position="21"/>
    </location>
</feature>
<dbReference type="Gene3D" id="3.40.1410.10">
    <property type="entry name" value="Chorismate lyase-like"/>
    <property type="match status" value="1"/>
</dbReference>
<evidence type="ECO:0000256" key="2">
    <source>
        <dbReference type="ARBA" id="ARBA00023125"/>
    </source>
</evidence>
<keyword evidence="1" id="KW-0805">Transcription regulation</keyword>
<evidence type="ECO:0000256" key="5">
    <source>
        <dbReference type="SAM" id="MobiDB-lite"/>
    </source>
</evidence>
<dbReference type="SMART" id="SM00345">
    <property type="entry name" value="HTH_GNTR"/>
    <property type="match status" value="1"/>
</dbReference>
<dbReference type="InterPro" id="IPR000524">
    <property type="entry name" value="Tscrpt_reg_HTH_GntR"/>
</dbReference>
<dbReference type="Proteomes" id="UP000247540">
    <property type="component" value="Unassembled WGS sequence"/>
</dbReference>
<dbReference type="GO" id="GO:0003677">
    <property type="term" value="F:DNA binding"/>
    <property type="evidence" value="ECO:0007669"/>
    <property type="project" value="UniProtKB-UniRule"/>
</dbReference>
<evidence type="ECO:0000313" key="8">
    <source>
        <dbReference type="Proteomes" id="UP000247540"/>
    </source>
</evidence>
<protein>
    <recommendedName>
        <fullName evidence="4">Histidine utilization repressor</fullName>
    </recommendedName>
</protein>
<dbReference type="InterPro" id="IPR011663">
    <property type="entry name" value="UTRA"/>
</dbReference>
<dbReference type="PRINTS" id="PR00035">
    <property type="entry name" value="HTHGNTR"/>
</dbReference>
<dbReference type="Gene3D" id="1.10.10.10">
    <property type="entry name" value="Winged helix-like DNA-binding domain superfamily/Winged helix DNA-binding domain"/>
    <property type="match status" value="1"/>
</dbReference>
<evidence type="ECO:0000313" key="7">
    <source>
        <dbReference type="EMBL" id="PYE76389.1"/>
    </source>
</evidence>
<dbReference type="PROSITE" id="PS50949">
    <property type="entry name" value="HTH_GNTR"/>
    <property type="match status" value="1"/>
</dbReference>
<sequence>MTARTARPLPRNGAPVPPQTPAVGAALAANDGPGALALYQQVKDFISRKIQDGSWPAGTRLPSEHALVAQFGMSRMTVNRALRELAGQGRVVRVPGVGSFVAEDKPQSTLLQIANLADDVHLRGHDYACKVLLVERVSASMETAALFGLRTGESVFRAVCVHLENGLPVQLEDRFVNPRVSPDFIHQDFSRQQPSEYLVRTAPYDEMEHVVDAVMPTAEQALQLAMPTAEPCLLLTRRTWMQGVPVTFARFLHPASRYRLGSRFRTDGNAR</sequence>
<dbReference type="OrthoDB" id="9808698at2"/>
<evidence type="ECO:0000256" key="1">
    <source>
        <dbReference type="ARBA" id="ARBA00023015"/>
    </source>
</evidence>
<dbReference type="AlphaFoldDB" id="A0A318SSU3"/>
<dbReference type="GO" id="GO:0045892">
    <property type="term" value="P:negative regulation of DNA-templated transcription"/>
    <property type="evidence" value="ECO:0007669"/>
    <property type="project" value="UniProtKB-UniRule"/>
</dbReference>
<accession>A0A318SSU3</accession>
<dbReference type="SUPFAM" id="SSF64288">
    <property type="entry name" value="Chorismate lyase-like"/>
    <property type="match status" value="1"/>
</dbReference>
<dbReference type="InterPro" id="IPR028978">
    <property type="entry name" value="Chorismate_lyase_/UTRA_dom_sf"/>
</dbReference>
<dbReference type="GO" id="GO:0006547">
    <property type="term" value="P:L-histidine metabolic process"/>
    <property type="evidence" value="ECO:0007669"/>
    <property type="project" value="UniProtKB-UniRule"/>
</dbReference>